<evidence type="ECO:0000313" key="2">
    <source>
        <dbReference type="EMBL" id="ANX11418.1"/>
    </source>
</evidence>
<dbReference type="AlphaFoldDB" id="A0A1B1Z1R0"/>
<keyword evidence="3" id="KW-1185">Reference proteome</keyword>
<proteinExistence type="predicted"/>
<evidence type="ECO:0000256" key="1">
    <source>
        <dbReference type="SAM" id="SignalP"/>
    </source>
</evidence>
<dbReference type="KEGG" id="far:ABE41_005315"/>
<dbReference type="EMBL" id="CP016761">
    <property type="protein sequence ID" value="ANX11418.1"/>
    <property type="molecule type" value="Genomic_DNA"/>
</dbReference>
<dbReference type="Proteomes" id="UP000077412">
    <property type="component" value="Chromosome"/>
</dbReference>
<reference evidence="2 3" key="1">
    <citation type="submission" date="2016-08" db="EMBL/GenBank/DDBJ databases">
        <title>Complete genome sequence of Fictibacillus arsenicus G25-54, a strain with toxicity to nematodes and a potential arsenic-resistance activity.</title>
        <authorList>
            <person name="Zheng Z."/>
        </authorList>
    </citation>
    <scope>NUCLEOTIDE SEQUENCE [LARGE SCALE GENOMIC DNA]</scope>
    <source>
        <strain evidence="2 3">G25-54</strain>
    </source>
</reference>
<sequence length="152" mass="17291">MKKKLLIAAVLLFGFAFASTFLRGQDSQVKKAETTVKTQHSIKDVTVLFKGENDYWEAEFSITKNMVNQLKLKHKLSKTELPQELSFTLSTAFSSDKKQTLIGSFTVSFDAFPDELSLQFKEKKLLQPIGENLILKITGDGHYQFFNLYVVD</sequence>
<dbReference type="OrthoDB" id="2972747at2"/>
<feature type="signal peptide" evidence="1">
    <location>
        <begin position="1"/>
        <end position="18"/>
    </location>
</feature>
<dbReference type="RefSeq" id="WP_066287239.1">
    <property type="nucleotide sequence ID" value="NZ_CP016761.1"/>
</dbReference>
<accession>A0A1B1Z1R0</accession>
<organism evidence="2 3">
    <name type="scientific">Fictibacillus arsenicus</name>
    <dbReference type="NCBI Taxonomy" id="255247"/>
    <lineage>
        <taxon>Bacteria</taxon>
        <taxon>Bacillati</taxon>
        <taxon>Bacillota</taxon>
        <taxon>Bacilli</taxon>
        <taxon>Bacillales</taxon>
        <taxon>Fictibacillaceae</taxon>
        <taxon>Fictibacillus</taxon>
    </lineage>
</organism>
<gene>
    <name evidence="2" type="ORF">ABE41_005315</name>
</gene>
<protein>
    <submittedName>
        <fullName evidence="2">Uncharacterized protein</fullName>
    </submittedName>
</protein>
<name>A0A1B1Z1R0_9BACL</name>
<feature type="chain" id="PRO_5039616251" evidence="1">
    <location>
        <begin position="19"/>
        <end position="152"/>
    </location>
</feature>
<evidence type="ECO:0000313" key="3">
    <source>
        <dbReference type="Proteomes" id="UP000077412"/>
    </source>
</evidence>
<keyword evidence="1" id="KW-0732">Signal</keyword>